<gene>
    <name evidence="1" type="ORF">J0A67_04490</name>
</gene>
<name>A0ABS3BM09_9BACT</name>
<comment type="caution">
    <text evidence="1">The sequence shown here is derived from an EMBL/GenBank/DDBJ whole genome shotgun (WGS) entry which is preliminary data.</text>
</comment>
<sequence length="70" mass="7761">MLPFESYFGQEPVEDKNSPELDALNAFLAELMPAINSKAEVDLDELIRKTGADPVAARAINGDLMRKLNR</sequence>
<reference evidence="1 2" key="1">
    <citation type="submission" date="2021-03" db="EMBL/GenBank/DDBJ databases">
        <title>novel species isolated from a fishpond in China.</title>
        <authorList>
            <person name="Lu H."/>
            <person name="Cai Z."/>
        </authorList>
    </citation>
    <scope>NUCLEOTIDE SEQUENCE [LARGE SCALE GENOMIC DNA]</scope>
    <source>
        <strain evidence="1 2">JCM 31546</strain>
    </source>
</reference>
<accession>A0ABS3BM09</accession>
<dbReference type="RefSeq" id="WP_206568066.1">
    <property type="nucleotide sequence ID" value="NZ_JAFKCW010000001.1"/>
</dbReference>
<proteinExistence type="predicted"/>
<protein>
    <submittedName>
        <fullName evidence="1">Uncharacterized protein</fullName>
    </submittedName>
</protein>
<dbReference type="EMBL" id="JAFKCW010000001">
    <property type="protein sequence ID" value="MBN7800105.1"/>
    <property type="molecule type" value="Genomic_DNA"/>
</dbReference>
<evidence type="ECO:0000313" key="2">
    <source>
        <dbReference type="Proteomes" id="UP000664698"/>
    </source>
</evidence>
<keyword evidence="2" id="KW-1185">Reference proteome</keyword>
<evidence type="ECO:0000313" key="1">
    <source>
        <dbReference type="EMBL" id="MBN7800105.1"/>
    </source>
</evidence>
<dbReference type="Proteomes" id="UP000664698">
    <property type="component" value="Unassembled WGS sequence"/>
</dbReference>
<organism evidence="1 2">
    <name type="scientific">Algoriphagus aestuariicola</name>
    <dbReference type="NCBI Taxonomy" id="1852016"/>
    <lineage>
        <taxon>Bacteria</taxon>
        <taxon>Pseudomonadati</taxon>
        <taxon>Bacteroidota</taxon>
        <taxon>Cytophagia</taxon>
        <taxon>Cytophagales</taxon>
        <taxon>Cyclobacteriaceae</taxon>
        <taxon>Algoriphagus</taxon>
    </lineage>
</organism>